<feature type="compositionally biased region" description="Polar residues" evidence="1">
    <location>
        <begin position="360"/>
        <end position="387"/>
    </location>
</feature>
<sequence length="724" mass="79774">MEQRYRDLPNSTHAVGLRSPRYVDTPIRKAEVVHDVASFSPVPVSATQGVVSMDIGGSPAPNAKANNGAPYGESDFGDAPRTVAYSVNDSTMQLSDVSGEIAAAEERLAELEEKGSAAALNRGMYERRTSTPSHTTAEGGERKKQSTAPPSRCNSYLSTGAVSPINDDDSPPTKKLLASDDVDVPQARFSLAVAIQKKKQEQNRPLVSVSVEVAEGVVEHVRLYDGDTYESCKEHAFEMIEKYNLDLEFALEPLTEHLCNTLDEYRTTMRTAPDAVIGQRPNQAAAAAQRQQITVPPSRQQPHAATVARKAMPSPQRPAVASKSPIRREVQRSPMRSARTNESMTSTVADRSLHPRDTSASRLRSISGSRARQVSPTSSALLPNHNPSFAGISARYLSPAPDRPPPPSENHTHKPTLAPGTRALSSRATTATSPAHERLYSKQSEIDAKRRIAIRARDEIEAQDRQRSHSNHRVRGLSWDHFTNDDRDPGHRMHDNAVRQKKSHEEKAAKIAAERKARELEGYSFHPTINNDGVAGRTLSQRRRNNYHDPFYSATAGNTSNSREKILSTADRELQECTFQPKTNSKRTVSPRVKRPAALVNDIHFEEESVELEASDSSSPFATDRQQSQHQYHRSITPTRKVSARAAHSNGFAPSSKATSVANDVNSHHRQPSSSSSASVAQSVTNRLFTGAREREERLERARRLAQTVDSKTGKPLFTPQVHR</sequence>
<dbReference type="PANTHER" id="PTHR35381">
    <property type="entry name" value="EF-HAND DOMAIN-CONTAINING PROTEIN"/>
    <property type="match status" value="1"/>
</dbReference>
<name>A0A0S4IPQ3_BODSA</name>
<dbReference type="VEuPathDB" id="TriTrypDB:BSAL_53400"/>
<feature type="compositionally biased region" description="Polar residues" evidence="1">
    <location>
        <begin position="146"/>
        <end position="161"/>
    </location>
</feature>
<dbReference type="AlphaFoldDB" id="A0A0S4IPQ3"/>
<feature type="region of interest" description="Disordered" evidence="1">
    <location>
        <begin position="480"/>
        <end position="507"/>
    </location>
</feature>
<feature type="compositionally biased region" description="Basic and acidic residues" evidence="1">
    <location>
        <begin position="692"/>
        <end position="703"/>
    </location>
</feature>
<feature type="compositionally biased region" description="Polar residues" evidence="1">
    <location>
        <begin position="652"/>
        <end position="665"/>
    </location>
</feature>
<feature type="compositionally biased region" description="Low complexity" evidence="1">
    <location>
        <begin position="421"/>
        <end position="434"/>
    </location>
</feature>
<accession>A0A0S4IPQ3</accession>
<keyword evidence="3" id="KW-1185">Reference proteome</keyword>
<reference evidence="3" key="1">
    <citation type="submission" date="2015-09" db="EMBL/GenBank/DDBJ databases">
        <authorList>
            <consortium name="Pathogen Informatics"/>
        </authorList>
    </citation>
    <scope>NUCLEOTIDE SEQUENCE [LARGE SCALE GENOMIC DNA]</scope>
    <source>
        <strain evidence="3">Lake Konstanz</strain>
    </source>
</reference>
<feature type="compositionally biased region" description="Polar residues" evidence="1">
    <location>
        <begin position="615"/>
        <end position="640"/>
    </location>
</feature>
<feature type="compositionally biased region" description="Basic and acidic residues" evidence="1">
    <location>
        <begin position="482"/>
        <end position="507"/>
    </location>
</feature>
<feature type="compositionally biased region" description="Basic and acidic residues" evidence="1">
    <location>
        <begin position="435"/>
        <end position="444"/>
    </location>
</feature>
<protein>
    <submittedName>
        <fullName evidence="2">Uncharacterized protein</fullName>
    </submittedName>
</protein>
<dbReference type="Proteomes" id="UP000051952">
    <property type="component" value="Unassembled WGS sequence"/>
</dbReference>
<dbReference type="PANTHER" id="PTHR35381:SF1">
    <property type="entry name" value="EF-HAND DOMAIN-CONTAINING PROTEIN"/>
    <property type="match status" value="1"/>
</dbReference>
<feature type="region of interest" description="Disordered" evidence="1">
    <location>
        <begin position="280"/>
        <end position="444"/>
    </location>
</feature>
<proteinExistence type="predicted"/>
<feature type="compositionally biased region" description="Polar residues" evidence="1">
    <location>
        <begin position="293"/>
        <end position="303"/>
    </location>
</feature>
<feature type="region of interest" description="Disordered" evidence="1">
    <location>
        <begin position="610"/>
        <end position="724"/>
    </location>
</feature>
<feature type="compositionally biased region" description="Polar residues" evidence="1">
    <location>
        <begin position="338"/>
        <end position="349"/>
    </location>
</feature>
<evidence type="ECO:0000256" key="1">
    <source>
        <dbReference type="SAM" id="MobiDB-lite"/>
    </source>
</evidence>
<evidence type="ECO:0000313" key="2">
    <source>
        <dbReference type="EMBL" id="CUE71564.1"/>
    </source>
</evidence>
<organism evidence="2 3">
    <name type="scientific">Bodo saltans</name>
    <name type="common">Flagellated protozoan</name>
    <dbReference type="NCBI Taxonomy" id="75058"/>
    <lineage>
        <taxon>Eukaryota</taxon>
        <taxon>Discoba</taxon>
        <taxon>Euglenozoa</taxon>
        <taxon>Kinetoplastea</taxon>
        <taxon>Metakinetoplastina</taxon>
        <taxon>Eubodonida</taxon>
        <taxon>Bodonidae</taxon>
        <taxon>Bodo</taxon>
    </lineage>
</organism>
<evidence type="ECO:0000313" key="3">
    <source>
        <dbReference type="Proteomes" id="UP000051952"/>
    </source>
</evidence>
<feature type="region of interest" description="Disordered" evidence="1">
    <location>
        <begin position="119"/>
        <end position="179"/>
    </location>
</feature>
<feature type="compositionally biased region" description="Low complexity" evidence="1">
    <location>
        <begin position="672"/>
        <end position="684"/>
    </location>
</feature>
<dbReference type="EMBL" id="CYKH01000110">
    <property type="protein sequence ID" value="CUE71564.1"/>
    <property type="molecule type" value="Genomic_DNA"/>
</dbReference>
<gene>
    <name evidence="2" type="ORF">BSAL_53400</name>
</gene>
<feature type="compositionally biased region" description="Low complexity" evidence="1">
    <location>
        <begin position="283"/>
        <end position="292"/>
    </location>
</feature>